<dbReference type="OrthoDB" id="2866996at2759"/>
<evidence type="ECO:0000259" key="6">
    <source>
        <dbReference type="Pfam" id="PF02836"/>
    </source>
</evidence>
<reference evidence="9" key="2">
    <citation type="submission" date="2020-05" db="UniProtKB">
        <authorList>
            <consortium name="EnsemblMetazoa"/>
        </authorList>
    </citation>
    <scope>IDENTIFICATION</scope>
    <source>
        <strain evidence="9">wikel</strain>
    </source>
</reference>
<accession>B7PL94</accession>
<dbReference type="EMBL" id="DS739422">
    <property type="protein sequence ID" value="EEC07366.1"/>
    <property type="molecule type" value="Genomic_DNA"/>
</dbReference>
<dbReference type="Pfam" id="PF02836">
    <property type="entry name" value="Glyco_hydro_2_C"/>
    <property type="match status" value="1"/>
</dbReference>
<gene>
    <name evidence="8" type="ORF">IscW_ISCW005511</name>
</gene>
<dbReference type="InterPro" id="IPR017853">
    <property type="entry name" value="GH"/>
</dbReference>
<evidence type="ECO:0000256" key="1">
    <source>
        <dbReference type="ARBA" id="ARBA00000829"/>
    </source>
</evidence>
<dbReference type="EMBL" id="ABJB010773913">
    <property type="status" value="NOT_ANNOTATED_CDS"/>
    <property type="molecule type" value="Genomic_DNA"/>
</dbReference>
<dbReference type="VEuPathDB" id="VectorBase:ISCP_001908"/>
<evidence type="ECO:0000256" key="3">
    <source>
        <dbReference type="ARBA" id="ARBA00012754"/>
    </source>
</evidence>
<keyword evidence="4 8" id="KW-0378">Hydrolase</keyword>
<keyword evidence="10" id="KW-1185">Reference proteome</keyword>
<dbReference type="VEuPathDB" id="VectorBase:ISCW005511"/>
<dbReference type="InterPro" id="IPR006103">
    <property type="entry name" value="Glyco_hydro_2_cat"/>
</dbReference>
<name>B7PL94_IXOSC</name>
<evidence type="ECO:0000313" key="9">
    <source>
        <dbReference type="EnsemblMetazoa" id="ISCW005511-PA"/>
    </source>
</evidence>
<dbReference type="Pfam" id="PF17753">
    <property type="entry name" value="Ig_mannosidase"/>
    <property type="match status" value="1"/>
</dbReference>
<feature type="domain" description="Beta-mannosidase Ig-fold" evidence="7">
    <location>
        <begin position="399"/>
        <end position="467"/>
    </location>
</feature>
<dbReference type="EMBL" id="ABJB010367084">
    <property type="status" value="NOT_ANNOTATED_CDS"/>
    <property type="molecule type" value="Genomic_DNA"/>
</dbReference>
<proteinExistence type="inferred from homology"/>
<evidence type="ECO:0000313" key="8">
    <source>
        <dbReference type="EMBL" id="EEC07366.1"/>
    </source>
</evidence>
<dbReference type="InParanoid" id="B7PL94"/>
<comment type="catalytic activity">
    <reaction evidence="1">
        <text>Hydrolysis of terminal, non-reducing beta-D-mannose residues in beta-D-mannosides.</text>
        <dbReference type="EC" id="3.2.1.25"/>
    </reaction>
</comment>
<dbReference type="InterPro" id="IPR050887">
    <property type="entry name" value="Beta-mannosidase_GH2"/>
</dbReference>
<dbReference type="InterPro" id="IPR041625">
    <property type="entry name" value="Beta-mannosidase_Ig"/>
</dbReference>
<dbReference type="InterPro" id="IPR013783">
    <property type="entry name" value="Ig-like_fold"/>
</dbReference>
<dbReference type="EC" id="3.2.1.25" evidence="3"/>
<keyword evidence="5 8" id="KW-0326">Glycosidase</keyword>
<dbReference type="Gene3D" id="3.20.20.80">
    <property type="entry name" value="Glycosidases"/>
    <property type="match status" value="1"/>
</dbReference>
<dbReference type="FunFam" id="2.60.40.10:FF:000650">
    <property type="entry name" value="Mannosidase beta"/>
    <property type="match status" value="1"/>
</dbReference>
<sequence length="471" mass="53354">MKIGFRTVELVQDVVVTPSGSKSNTNLDFYFKINDVPIYAKGSNWIPADSFPERITPDYIEHLLRSAKDANMNMLRVWGGGRYESDVFYDLADKLGILIWQDMMFAVSLYPVDPHFLHDVADEVRQQVRRLQHHPSVLLWAGNNENEEAIASFWWPGMALHLTRYREDYRKLYIETIKTIVEAEDSSRPYLASSPSNGKLSQLSHWISANPNSFSSGDVHFYSYGIDWWNAGDFPVTRFVSEYGLQSYPSRDSLQEVLLPSMIVYPFSVALEHRQHQRLGDTYVIGAVHDHFDWPDVRNTSDAYDIFSYYSQSFTPLISATLNFTLPNETSLAVFKAPISTVWKNSGCTDRTCFLWFTLKDETGGVLAPEAYALPSPPRSITGLQNATVKVTHITGPSTLEGNSKVFSLTVVTDNVALFVWLSSHGARGQFSDNGFLMKDSTRHLEFTTHEDVTAEELGRQITVQTVLSVR</sequence>
<dbReference type="EMBL" id="ABJB010856699">
    <property type="status" value="NOT_ANNOTATED_CDS"/>
    <property type="molecule type" value="Genomic_DNA"/>
</dbReference>
<dbReference type="EnsemblMetazoa" id="ISCW005511-RA">
    <property type="protein sequence ID" value="ISCW005511-PA"/>
    <property type="gene ID" value="ISCW005511"/>
</dbReference>
<dbReference type="GO" id="GO:0004567">
    <property type="term" value="F:beta-mannosidase activity"/>
    <property type="evidence" value="ECO:0007669"/>
    <property type="project" value="UniProtKB-EC"/>
</dbReference>
<feature type="domain" description="Glycoside hydrolase family 2 catalytic" evidence="6">
    <location>
        <begin position="99"/>
        <end position="189"/>
    </location>
</feature>
<dbReference type="Gene3D" id="2.60.40.10">
    <property type="entry name" value="Immunoglobulins"/>
    <property type="match status" value="1"/>
</dbReference>
<dbReference type="EMBL" id="ABJB010800303">
    <property type="status" value="NOT_ANNOTATED_CDS"/>
    <property type="molecule type" value="Genomic_DNA"/>
</dbReference>
<dbReference type="HOGENOM" id="CLU_005015_3_1_1"/>
<dbReference type="PaxDb" id="6945-B7PL94"/>
<evidence type="ECO:0000256" key="5">
    <source>
        <dbReference type="ARBA" id="ARBA00023295"/>
    </source>
</evidence>
<protein>
    <recommendedName>
        <fullName evidence="3">beta-mannosidase</fullName>
        <ecNumber evidence="3">3.2.1.25</ecNumber>
    </recommendedName>
</protein>
<evidence type="ECO:0000313" key="10">
    <source>
        <dbReference type="Proteomes" id="UP000001555"/>
    </source>
</evidence>
<comment type="similarity">
    <text evidence="2">Belongs to the glycosyl hydrolase 2 family.</text>
</comment>
<evidence type="ECO:0000259" key="7">
    <source>
        <dbReference type="Pfam" id="PF17753"/>
    </source>
</evidence>
<dbReference type="SUPFAM" id="SSF51445">
    <property type="entry name" value="(Trans)glycosidases"/>
    <property type="match status" value="1"/>
</dbReference>
<reference evidence="8 10" key="1">
    <citation type="submission" date="2008-03" db="EMBL/GenBank/DDBJ databases">
        <title>Annotation of Ixodes scapularis.</title>
        <authorList>
            <consortium name="Ixodes scapularis Genome Project Consortium"/>
            <person name="Caler E."/>
            <person name="Hannick L.I."/>
            <person name="Bidwell S."/>
            <person name="Joardar V."/>
            <person name="Thiagarajan M."/>
            <person name="Amedeo P."/>
            <person name="Galinsky K.J."/>
            <person name="Schobel S."/>
            <person name="Inman J."/>
            <person name="Hostetler J."/>
            <person name="Miller J."/>
            <person name="Hammond M."/>
            <person name="Megy K."/>
            <person name="Lawson D."/>
            <person name="Kodira C."/>
            <person name="Sutton G."/>
            <person name="Meyer J."/>
            <person name="Hill C.A."/>
            <person name="Birren B."/>
            <person name="Nene V."/>
            <person name="Collins F."/>
            <person name="Alarcon-Chaidez F."/>
            <person name="Wikel S."/>
            <person name="Strausberg R."/>
        </authorList>
    </citation>
    <scope>NUCLEOTIDE SEQUENCE [LARGE SCALE GENOMIC DNA]</scope>
    <source>
        <strain evidence="10">Wikel</strain>
        <strain evidence="8">Wikel colony</strain>
    </source>
</reference>
<dbReference type="AlphaFoldDB" id="B7PL94"/>
<dbReference type="STRING" id="6945.B7PL94"/>
<evidence type="ECO:0000256" key="2">
    <source>
        <dbReference type="ARBA" id="ARBA00007401"/>
    </source>
</evidence>
<evidence type="ECO:0000256" key="4">
    <source>
        <dbReference type="ARBA" id="ARBA00022801"/>
    </source>
</evidence>
<dbReference type="FunFam" id="3.20.20.80:FF:000050">
    <property type="entry name" value="Beta-mannosidase B"/>
    <property type="match status" value="1"/>
</dbReference>
<dbReference type="GO" id="GO:0005975">
    <property type="term" value="P:carbohydrate metabolic process"/>
    <property type="evidence" value="ECO:0007669"/>
    <property type="project" value="InterPro"/>
</dbReference>
<dbReference type="Proteomes" id="UP000001555">
    <property type="component" value="Unassembled WGS sequence"/>
</dbReference>
<dbReference type="VEuPathDB" id="VectorBase:ISCI005511"/>
<dbReference type="PANTHER" id="PTHR43730">
    <property type="entry name" value="BETA-MANNOSIDASE"/>
    <property type="match status" value="1"/>
</dbReference>
<organism>
    <name type="scientific">Ixodes scapularis</name>
    <name type="common">Black-legged tick</name>
    <name type="synonym">Deer tick</name>
    <dbReference type="NCBI Taxonomy" id="6945"/>
    <lineage>
        <taxon>Eukaryota</taxon>
        <taxon>Metazoa</taxon>
        <taxon>Ecdysozoa</taxon>
        <taxon>Arthropoda</taxon>
        <taxon>Chelicerata</taxon>
        <taxon>Arachnida</taxon>
        <taxon>Acari</taxon>
        <taxon>Parasitiformes</taxon>
        <taxon>Ixodida</taxon>
        <taxon>Ixodoidea</taxon>
        <taxon>Ixodidae</taxon>
        <taxon>Ixodinae</taxon>
        <taxon>Ixodes</taxon>
    </lineage>
</organism>
<dbReference type="EMBL" id="ABJB010766956">
    <property type="status" value="NOT_ANNOTATED_CDS"/>
    <property type="molecule type" value="Genomic_DNA"/>
</dbReference>
<dbReference type="PANTHER" id="PTHR43730:SF1">
    <property type="entry name" value="BETA-MANNOSIDASE"/>
    <property type="match status" value="1"/>
</dbReference>